<evidence type="ECO:0000313" key="8">
    <source>
        <dbReference type="Proteomes" id="UP001238163"/>
    </source>
</evidence>
<reference evidence="7" key="1">
    <citation type="submission" date="2023-07" db="EMBL/GenBank/DDBJ databases">
        <title>Genomic Encyclopedia of Type Strains, Phase IV (KMG-IV): sequencing the most valuable type-strain genomes for metagenomic binning, comparative biology and taxonomic classification.</title>
        <authorList>
            <person name="Goeker M."/>
        </authorList>
    </citation>
    <scope>NUCLEOTIDE SEQUENCE</scope>
    <source>
        <strain evidence="7">DSM 24202</strain>
    </source>
</reference>
<dbReference type="PANTHER" id="PTHR12526">
    <property type="entry name" value="GLYCOSYLTRANSFERASE"/>
    <property type="match status" value="1"/>
</dbReference>
<protein>
    <submittedName>
        <fullName evidence="7">Glycosyltransferase involved in cell wall biosynthesis</fullName>
    </submittedName>
</protein>
<evidence type="ECO:0000256" key="4">
    <source>
        <dbReference type="SAM" id="MobiDB-lite"/>
    </source>
</evidence>
<dbReference type="EMBL" id="JAUSVL010000001">
    <property type="protein sequence ID" value="MDQ0290281.1"/>
    <property type="molecule type" value="Genomic_DNA"/>
</dbReference>
<keyword evidence="3" id="KW-0808">Transferase</keyword>
<keyword evidence="8" id="KW-1185">Reference proteome</keyword>
<comment type="similarity">
    <text evidence="1">Belongs to the glycosyltransferase group 1 family. Glycosyltransferase 4 subfamily.</text>
</comment>
<comment type="caution">
    <text evidence="7">The sequence shown here is derived from an EMBL/GenBank/DDBJ whole genome shotgun (WGS) entry which is preliminary data.</text>
</comment>
<feature type="domain" description="Glycosyl transferase family 1" evidence="5">
    <location>
        <begin position="211"/>
        <end position="373"/>
    </location>
</feature>
<dbReference type="PANTHER" id="PTHR12526:SF640">
    <property type="entry name" value="COLANIC ACID BIOSYNTHESIS GLYCOSYLTRANSFERASE WCAL-RELATED"/>
    <property type="match status" value="1"/>
</dbReference>
<dbReference type="SUPFAM" id="SSF53756">
    <property type="entry name" value="UDP-Glycosyltransferase/glycogen phosphorylase"/>
    <property type="match status" value="1"/>
</dbReference>
<evidence type="ECO:0000313" key="7">
    <source>
        <dbReference type="EMBL" id="MDQ0290281.1"/>
    </source>
</evidence>
<evidence type="ECO:0000259" key="6">
    <source>
        <dbReference type="Pfam" id="PF13439"/>
    </source>
</evidence>
<evidence type="ECO:0000256" key="3">
    <source>
        <dbReference type="ARBA" id="ARBA00022679"/>
    </source>
</evidence>
<dbReference type="Pfam" id="PF00534">
    <property type="entry name" value="Glycos_transf_1"/>
    <property type="match status" value="1"/>
</dbReference>
<proteinExistence type="inferred from homology"/>
<evidence type="ECO:0000256" key="1">
    <source>
        <dbReference type="ARBA" id="ARBA00009481"/>
    </source>
</evidence>
<keyword evidence="2" id="KW-0328">Glycosyltransferase</keyword>
<dbReference type="InterPro" id="IPR028098">
    <property type="entry name" value="Glyco_trans_4-like_N"/>
</dbReference>
<dbReference type="CDD" id="cd03801">
    <property type="entry name" value="GT4_PimA-like"/>
    <property type="match status" value="1"/>
</dbReference>
<dbReference type="Gene3D" id="3.40.50.2000">
    <property type="entry name" value="Glycogen Phosphorylase B"/>
    <property type="match status" value="2"/>
</dbReference>
<evidence type="ECO:0000256" key="2">
    <source>
        <dbReference type="ARBA" id="ARBA00022676"/>
    </source>
</evidence>
<feature type="domain" description="Glycosyltransferase subfamily 4-like N-terminal" evidence="6">
    <location>
        <begin position="41"/>
        <end position="200"/>
    </location>
</feature>
<dbReference type="GO" id="GO:0016757">
    <property type="term" value="F:glycosyltransferase activity"/>
    <property type="evidence" value="ECO:0007669"/>
    <property type="project" value="UniProtKB-KW"/>
</dbReference>
<accession>A0AAE3VH34</accession>
<sequence length="396" mass="41982">MPHDATILLPVTPQRQPATPKHAMPDRTMRILFLDSAPFHGGAQESLRTLIQALHDQGVAMQLVAADHAPGGLLDDAQQRGLPVHAIRARHWPANASGLWQFVRDRRACTSIIAAAVADFAPTIIHANGLRAAMLLSPRLIRNAAVVIHDRDLQAPAGLAGVLARRLSPQVVAISGAVAQKWSLLPPGRLCVIPNGFDLAAIAATPPAITPFPADAIVVTIAADFIAWKNHRLFLDAIALLRQNRPALRAIIRGRARDRQGETLLAELRRHCTRQGLDDVVLFVTAPGPALPWIAATDVLAAMATAEPFGRTLIEALALGKPVVACTGAGHSEVLADCPAATLCAPDPAAIATALAQWVDDAPARAAAAASARAHATRYSLRTHSDTMRALFQSLS</sequence>
<gene>
    <name evidence="7" type="ORF">J3R75_002388</name>
</gene>
<dbReference type="Pfam" id="PF13439">
    <property type="entry name" value="Glyco_transf_4"/>
    <property type="match status" value="1"/>
</dbReference>
<dbReference type="RefSeq" id="WP_307261716.1">
    <property type="nucleotide sequence ID" value="NZ_JAUSVL010000001.1"/>
</dbReference>
<organism evidence="7 8">
    <name type="scientific">Oligosphaera ethanolica</name>
    <dbReference type="NCBI Taxonomy" id="760260"/>
    <lineage>
        <taxon>Bacteria</taxon>
        <taxon>Pseudomonadati</taxon>
        <taxon>Lentisphaerota</taxon>
        <taxon>Oligosphaeria</taxon>
        <taxon>Oligosphaerales</taxon>
        <taxon>Oligosphaeraceae</taxon>
        <taxon>Oligosphaera</taxon>
    </lineage>
</organism>
<dbReference type="InterPro" id="IPR001296">
    <property type="entry name" value="Glyco_trans_1"/>
</dbReference>
<dbReference type="AlphaFoldDB" id="A0AAE3VH34"/>
<name>A0AAE3VH34_9BACT</name>
<dbReference type="Proteomes" id="UP001238163">
    <property type="component" value="Unassembled WGS sequence"/>
</dbReference>
<evidence type="ECO:0000259" key="5">
    <source>
        <dbReference type="Pfam" id="PF00534"/>
    </source>
</evidence>
<feature type="region of interest" description="Disordered" evidence="4">
    <location>
        <begin position="1"/>
        <end position="22"/>
    </location>
</feature>